<evidence type="ECO:0000256" key="1">
    <source>
        <dbReference type="ARBA" id="ARBA00001916"/>
    </source>
</evidence>
<evidence type="ECO:0000259" key="8">
    <source>
        <dbReference type="Pfam" id="PF03900"/>
    </source>
</evidence>
<dbReference type="InParanoid" id="A0A554MXV8"/>
<dbReference type="Gene3D" id="3.30.160.40">
    <property type="entry name" value="Porphobilinogen deaminase, C-terminal domain"/>
    <property type="match status" value="1"/>
</dbReference>
<dbReference type="SUPFAM" id="SSF53850">
    <property type="entry name" value="Periplasmic binding protein-like II"/>
    <property type="match status" value="2"/>
</dbReference>
<comment type="similarity">
    <text evidence="2">Belongs to the HMBS family.</text>
</comment>
<evidence type="ECO:0000259" key="7">
    <source>
        <dbReference type="Pfam" id="PF01379"/>
    </source>
</evidence>
<dbReference type="SUPFAM" id="SSF54782">
    <property type="entry name" value="Porphobilinogen deaminase (hydroxymethylbilane synthase), C-terminal domain"/>
    <property type="match status" value="1"/>
</dbReference>
<dbReference type="Proteomes" id="UP000319894">
    <property type="component" value="Unassembled WGS sequence"/>
</dbReference>
<dbReference type="GO" id="GO:0004418">
    <property type="term" value="F:hydroxymethylbilane synthase activity"/>
    <property type="evidence" value="ECO:0007669"/>
    <property type="project" value="UniProtKB-UniRule"/>
</dbReference>
<dbReference type="NCBIfam" id="TIGR00212">
    <property type="entry name" value="hemC"/>
    <property type="match status" value="1"/>
</dbReference>
<dbReference type="Gene3D" id="3.40.190.10">
    <property type="entry name" value="Periplasmic binding protein-like II"/>
    <property type="match status" value="2"/>
</dbReference>
<comment type="caution">
    <text evidence="9">The sequence shown here is derived from an EMBL/GenBank/DDBJ whole genome shotgun (WGS) entry which is preliminary data.</text>
</comment>
<dbReference type="InterPro" id="IPR022417">
    <property type="entry name" value="Porphobilin_deaminase_N"/>
</dbReference>
<feature type="domain" description="Porphobilinogen deaminase N-terminal" evidence="7">
    <location>
        <begin position="224"/>
        <end position="273"/>
    </location>
</feature>
<dbReference type="OrthoDB" id="8042at2157"/>
<dbReference type="PRINTS" id="PR00151">
    <property type="entry name" value="PORPHBDMNASE"/>
</dbReference>
<accession>A0A554MXV8</accession>
<protein>
    <recommendedName>
        <fullName evidence="5">Hydroxymethylbilane synthase</fullName>
        <ecNumber evidence="5">2.5.1.61</ecNumber>
    </recommendedName>
</protein>
<dbReference type="Pfam" id="PF01379">
    <property type="entry name" value="Porphobil_deam"/>
    <property type="match status" value="2"/>
</dbReference>
<sequence>MPETPVRLATRGSDLALRQAAAVAERLEDRHTEVELVEVETEGDRIRDELIHRLGKTGAFVRALDERVIEGEVDAAVHSMKDVPTDFPEALVVAGVPERAPANDLLLTPGGRSLSALPEDATVGTSSLRRQAQLLDERPDLDVQPLRGNVDTRVEKLLATSVGAEHERRVIADGELDSPSASGTESRPAEEDRDETFDQPVEDWLDSLSVVEQDALARYPVDPAYDAIVLAEAGLDRMGLLHHVPHQRLDPATFVPAPGQGAIAVTAPDTDAERFRAALDHSRTRVETTVERTVLTELGGGCVAPLGVHATLRGEYVHVVARVLDRAGDETIRETADLPARDHADAAREFAAGLADRGGADLVAEARRTAAEHEETEGAR</sequence>
<evidence type="ECO:0000256" key="3">
    <source>
        <dbReference type="ARBA" id="ARBA00022679"/>
    </source>
</evidence>
<dbReference type="EMBL" id="QMDX01000009">
    <property type="protein sequence ID" value="TSD09961.1"/>
    <property type="molecule type" value="Genomic_DNA"/>
</dbReference>
<reference evidence="9 10" key="1">
    <citation type="submission" date="2018-06" db="EMBL/GenBank/DDBJ databases">
        <title>Natronomonas sp. F16-60 a new haloarchaeon isolated from a solar saltern of Isla Cristina, Huelva, Spain.</title>
        <authorList>
            <person name="Duran-Viseras A."/>
            <person name="Sanchez-Porro C."/>
            <person name="Ventosa A."/>
        </authorList>
    </citation>
    <scope>NUCLEOTIDE SEQUENCE [LARGE SCALE GENOMIC DNA]</scope>
    <source>
        <strain evidence="9 10">F16-60</strain>
    </source>
</reference>
<evidence type="ECO:0000256" key="4">
    <source>
        <dbReference type="ARBA" id="ARBA00023244"/>
    </source>
</evidence>
<dbReference type="RefSeq" id="WP_144262650.1">
    <property type="nucleotide sequence ID" value="NZ_QMDX01000009.1"/>
</dbReference>
<proteinExistence type="inferred from homology"/>
<comment type="cofactor">
    <cofactor evidence="1">
        <name>dipyrromethane</name>
        <dbReference type="ChEBI" id="CHEBI:60342"/>
    </cofactor>
</comment>
<evidence type="ECO:0000256" key="5">
    <source>
        <dbReference type="NCBIfam" id="TIGR00212"/>
    </source>
</evidence>
<evidence type="ECO:0000256" key="2">
    <source>
        <dbReference type="ARBA" id="ARBA00005638"/>
    </source>
</evidence>
<dbReference type="GO" id="GO:0006783">
    <property type="term" value="P:heme biosynthetic process"/>
    <property type="evidence" value="ECO:0007669"/>
    <property type="project" value="TreeGrafter"/>
</dbReference>
<dbReference type="PROSITE" id="PS00533">
    <property type="entry name" value="PORPHOBILINOGEN_DEAM"/>
    <property type="match status" value="1"/>
</dbReference>
<dbReference type="Pfam" id="PF03900">
    <property type="entry name" value="Porphobil_deamC"/>
    <property type="match status" value="1"/>
</dbReference>
<dbReference type="FunCoup" id="A0A554MXV8">
    <property type="interactions" value="220"/>
</dbReference>
<dbReference type="PANTHER" id="PTHR11557">
    <property type="entry name" value="PORPHOBILINOGEN DEAMINASE"/>
    <property type="match status" value="1"/>
</dbReference>
<dbReference type="InterPro" id="IPR000860">
    <property type="entry name" value="HemC"/>
</dbReference>
<gene>
    <name evidence="9" type="primary">hemC</name>
    <name evidence="9" type="ORF">DP107_13300</name>
</gene>
<dbReference type="AlphaFoldDB" id="A0A554MXV8"/>
<name>A0A554MXV8_9EURY</name>
<dbReference type="InterPro" id="IPR036803">
    <property type="entry name" value="Porphobilinogen_deaminase_C_sf"/>
</dbReference>
<keyword evidence="10" id="KW-1185">Reference proteome</keyword>
<evidence type="ECO:0000313" key="10">
    <source>
        <dbReference type="Proteomes" id="UP000319894"/>
    </source>
</evidence>
<dbReference type="InterPro" id="IPR022419">
    <property type="entry name" value="Porphobilin_deaminase_cofac_BS"/>
</dbReference>
<dbReference type="EC" id="2.5.1.61" evidence="5"/>
<evidence type="ECO:0000256" key="6">
    <source>
        <dbReference type="SAM" id="MobiDB-lite"/>
    </source>
</evidence>
<feature type="domain" description="Porphobilinogen deaminase N-terminal" evidence="7">
    <location>
        <begin position="6"/>
        <end position="160"/>
    </location>
</feature>
<feature type="domain" description="Porphobilinogen deaminase C-terminal" evidence="8">
    <location>
        <begin position="287"/>
        <end position="336"/>
    </location>
</feature>
<keyword evidence="3 9" id="KW-0808">Transferase</keyword>
<evidence type="ECO:0000313" key="9">
    <source>
        <dbReference type="EMBL" id="TSD09961.1"/>
    </source>
</evidence>
<organism evidence="9 10">
    <name type="scientific">Haloglomus irregulare</name>
    <dbReference type="NCBI Taxonomy" id="2234134"/>
    <lineage>
        <taxon>Archaea</taxon>
        <taxon>Methanobacteriati</taxon>
        <taxon>Methanobacteriota</taxon>
        <taxon>Stenosarchaea group</taxon>
        <taxon>Halobacteria</taxon>
        <taxon>Halobacteriales</taxon>
        <taxon>Natronomonadaceae</taxon>
        <taxon>Haloglomus</taxon>
    </lineage>
</organism>
<dbReference type="InterPro" id="IPR022418">
    <property type="entry name" value="Porphobilinogen_deaminase_C"/>
</dbReference>
<keyword evidence="4" id="KW-0627">Porphyrin biosynthesis</keyword>
<dbReference type="GO" id="GO:0005737">
    <property type="term" value="C:cytoplasm"/>
    <property type="evidence" value="ECO:0007669"/>
    <property type="project" value="UniProtKB-UniRule"/>
</dbReference>
<dbReference type="PANTHER" id="PTHR11557:SF0">
    <property type="entry name" value="PORPHOBILINOGEN DEAMINASE"/>
    <property type="match status" value="1"/>
</dbReference>
<feature type="region of interest" description="Disordered" evidence="6">
    <location>
        <begin position="168"/>
        <end position="197"/>
    </location>
</feature>